<reference evidence="5 6" key="1">
    <citation type="submission" date="2021-08" db="EMBL/GenBank/DDBJ databases">
        <title>The genome sequence of Chitinophaga sp. B61.</title>
        <authorList>
            <person name="Zhang X."/>
        </authorList>
    </citation>
    <scope>NUCLEOTIDE SEQUENCE [LARGE SCALE GENOMIC DNA]</scope>
    <source>
        <strain evidence="5 6">B61</strain>
    </source>
</reference>
<evidence type="ECO:0000256" key="4">
    <source>
        <dbReference type="SAM" id="SignalP"/>
    </source>
</evidence>
<keyword evidence="1" id="KW-0677">Repeat</keyword>
<dbReference type="RefSeq" id="WP_220250814.1">
    <property type="nucleotide sequence ID" value="NZ_JAICCF010000002.1"/>
</dbReference>
<protein>
    <submittedName>
        <fullName evidence="5">Tetratricopeptide repeat protein</fullName>
    </submittedName>
</protein>
<comment type="caution">
    <text evidence="5">The sequence shown here is derived from an EMBL/GenBank/DDBJ whole genome shotgun (WGS) entry which is preliminary data.</text>
</comment>
<organism evidence="5 6">
    <name type="scientific">Chitinophaga rhizophila</name>
    <dbReference type="NCBI Taxonomy" id="2866212"/>
    <lineage>
        <taxon>Bacteria</taxon>
        <taxon>Pseudomonadati</taxon>
        <taxon>Bacteroidota</taxon>
        <taxon>Chitinophagia</taxon>
        <taxon>Chitinophagales</taxon>
        <taxon>Chitinophagaceae</taxon>
        <taxon>Chitinophaga</taxon>
    </lineage>
</organism>
<accession>A0ABS7GCY6</accession>
<dbReference type="Gene3D" id="1.25.40.10">
    <property type="entry name" value="Tetratricopeptide repeat domain"/>
    <property type="match status" value="1"/>
</dbReference>
<keyword evidence="4" id="KW-0732">Signal</keyword>
<keyword evidence="2 3" id="KW-0802">TPR repeat</keyword>
<dbReference type="InterPro" id="IPR011990">
    <property type="entry name" value="TPR-like_helical_dom_sf"/>
</dbReference>
<dbReference type="EMBL" id="JAICCF010000002">
    <property type="protein sequence ID" value="MBW8685534.1"/>
    <property type="molecule type" value="Genomic_DNA"/>
</dbReference>
<evidence type="ECO:0000256" key="3">
    <source>
        <dbReference type="PROSITE-ProRule" id="PRU00339"/>
    </source>
</evidence>
<evidence type="ECO:0000256" key="2">
    <source>
        <dbReference type="ARBA" id="ARBA00022803"/>
    </source>
</evidence>
<dbReference type="Proteomes" id="UP000812961">
    <property type="component" value="Unassembled WGS sequence"/>
</dbReference>
<proteinExistence type="predicted"/>
<dbReference type="PANTHER" id="PTHR44858:SF1">
    <property type="entry name" value="UDP-N-ACETYLGLUCOSAMINE--PEPTIDE N-ACETYLGLUCOSAMINYLTRANSFERASE SPINDLY-RELATED"/>
    <property type="match status" value="1"/>
</dbReference>
<evidence type="ECO:0000313" key="6">
    <source>
        <dbReference type="Proteomes" id="UP000812961"/>
    </source>
</evidence>
<dbReference type="SUPFAM" id="SSF48452">
    <property type="entry name" value="TPR-like"/>
    <property type="match status" value="1"/>
</dbReference>
<dbReference type="SMART" id="SM00028">
    <property type="entry name" value="TPR"/>
    <property type="match status" value="4"/>
</dbReference>
<evidence type="ECO:0000313" key="5">
    <source>
        <dbReference type="EMBL" id="MBW8685534.1"/>
    </source>
</evidence>
<feature type="repeat" description="TPR" evidence="3">
    <location>
        <begin position="95"/>
        <end position="128"/>
    </location>
</feature>
<name>A0ABS7GCY6_9BACT</name>
<feature type="signal peptide" evidence="4">
    <location>
        <begin position="1"/>
        <end position="19"/>
    </location>
</feature>
<feature type="chain" id="PRO_5045763182" evidence="4">
    <location>
        <begin position="20"/>
        <end position="388"/>
    </location>
</feature>
<dbReference type="InterPro" id="IPR019734">
    <property type="entry name" value="TPR_rpt"/>
</dbReference>
<sequence>MRRLLPLMVVMLSCHVVFAQETNREKAIAKATEAIKLMDDGKLAESIELLNEARKLDPDLKDIVYELALAKYQQGKYDEALKDLKYLVKEKAANGRVYAMMGNVLDDMGKPEKAISTYEDGLKKFPGEGALYVERGVMELKKNNEGAALEYFEKGIRNAPMHASNYYRAAKMFLDSQQEVWGMIYGEFFMNLERGSKRTEEMSRLLYYTYKGEIKFESDTAATVSFASNAHTITLNPDHRKKDQTANLAAQMLSVVSGGSYGTSIYQPTLTLAVAGQKAINLATLNTIRTKFIDLYHQLGHDTIYPIAIFNFQNKIKEAGHMEAYNYWLLGQGDDAALGEWVEEHRQQWNDFMTWFKENKLVIPADEGFSRLSMMITGEILKGKVKME</sequence>
<keyword evidence="6" id="KW-1185">Reference proteome</keyword>
<dbReference type="InterPro" id="IPR050498">
    <property type="entry name" value="Ycf3"/>
</dbReference>
<dbReference type="Pfam" id="PF14559">
    <property type="entry name" value="TPR_19"/>
    <property type="match status" value="1"/>
</dbReference>
<evidence type="ECO:0000256" key="1">
    <source>
        <dbReference type="ARBA" id="ARBA00022737"/>
    </source>
</evidence>
<gene>
    <name evidence="5" type="ORF">K1Y79_14435</name>
</gene>
<dbReference type="PANTHER" id="PTHR44858">
    <property type="entry name" value="TETRATRICOPEPTIDE REPEAT PROTEIN 6"/>
    <property type="match status" value="1"/>
</dbReference>
<dbReference type="PROSITE" id="PS50005">
    <property type="entry name" value="TPR"/>
    <property type="match status" value="1"/>
</dbReference>